<dbReference type="PROSITE" id="PS51918">
    <property type="entry name" value="RADICAL_SAM"/>
    <property type="match status" value="1"/>
</dbReference>
<dbReference type="PANTHER" id="PTHR30352">
    <property type="entry name" value="PYRUVATE FORMATE-LYASE-ACTIVATING ENZYME"/>
    <property type="match status" value="1"/>
</dbReference>
<keyword evidence="5" id="KW-0408">Iron</keyword>
<evidence type="ECO:0000256" key="6">
    <source>
        <dbReference type="ARBA" id="ARBA00023014"/>
    </source>
</evidence>
<dbReference type="Gene3D" id="3.20.20.70">
    <property type="entry name" value="Aldolase class I"/>
    <property type="match status" value="1"/>
</dbReference>
<evidence type="ECO:0000259" key="8">
    <source>
        <dbReference type="PROSITE" id="PS51379"/>
    </source>
</evidence>
<reference evidence="10" key="1">
    <citation type="submission" date="2020-10" db="EMBL/GenBank/DDBJ databases">
        <authorList>
            <person name="Gilroy R."/>
        </authorList>
    </citation>
    <scope>NUCLEOTIDE SEQUENCE</scope>
    <source>
        <strain evidence="10">4920</strain>
    </source>
</reference>
<dbReference type="Pfam" id="PF00037">
    <property type="entry name" value="Fer4"/>
    <property type="match status" value="2"/>
</dbReference>
<dbReference type="GO" id="GO:0016491">
    <property type="term" value="F:oxidoreductase activity"/>
    <property type="evidence" value="ECO:0007669"/>
    <property type="project" value="InterPro"/>
</dbReference>
<reference evidence="10" key="2">
    <citation type="journal article" date="2021" name="PeerJ">
        <title>Extensive microbial diversity within the chicken gut microbiome revealed by metagenomics and culture.</title>
        <authorList>
            <person name="Gilroy R."/>
            <person name="Ravi A."/>
            <person name="Getino M."/>
            <person name="Pursley I."/>
            <person name="Horton D.L."/>
            <person name="Alikhan N.F."/>
            <person name="Baker D."/>
            <person name="Gharbi K."/>
            <person name="Hall N."/>
            <person name="Watson M."/>
            <person name="Adriaenssens E.M."/>
            <person name="Foster-Nyarko E."/>
            <person name="Jarju S."/>
            <person name="Secka A."/>
            <person name="Antonio M."/>
            <person name="Oren A."/>
            <person name="Chaudhuri R.R."/>
            <person name="La Ragione R."/>
            <person name="Hildebrand F."/>
            <person name="Pallen M.J."/>
        </authorList>
    </citation>
    <scope>NUCLEOTIDE SEQUENCE</scope>
    <source>
        <strain evidence="10">4920</strain>
    </source>
</reference>
<dbReference type="InterPro" id="IPR013785">
    <property type="entry name" value="Aldolase_TIM"/>
</dbReference>
<keyword evidence="4" id="KW-0479">Metal-binding</keyword>
<evidence type="ECO:0000256" key="1">
    <source>
        <dbReference type="ARBA" id="ARBA00001966"/>
    </source>
</evidence>
<dbReference type="InterPro" id="IPR058240">
    <property type="entry name" value="rSAM_sf"/>
</dbReference>
<feature type="domain" description="Radical SAM core" evidence="9">
    <location>
        <begin position="26"/>
        <end position="306"/>
    </location>
</feature>
<dbReference type="Pfam" id="PF04055">
    <property type="entry name" value="Radical_SAM"/>
    <property type="match status" value="1"/>
</dbReference>
<name>A0A9D1NHM8_9FIRM</name>
<dbReference type="SFLD" id="SFLDG01118">
    <property type="entry name" value="activating_enzymes__group_2"/>
    <property type="match status" value="1"/>
</dbReference>
<evidence type="ECO:0000313" key="10">
    <source>
        <dbReference type="EMBL" id="HIV02613.1"/>
    </source>
</evidence>
<evidence type="ECO:0000256" key="4">
    <source>
        <dbReference type="ARBA" id="ARBA00022723"/>
    </source>
</evidence>
<accession>A0A9D1NHM8</accession>
<evidence type="ECO:0000313" key="11">
    <source>
        <dbReference type="Proteomes" id="UP000886743"/>
    </source>
</evidence>
<dbReference type="SUPFAM" id="SSF54862">
    <property type="entry name" value="4Fe-4S ferredoxins"/>
    <property type="match status" value="1"/>
</dbReference>
<keyword evidence="2" id="KW-0004">4Fe-4S</keyword>
<evidence type="ECO:0000256" key="5">
    <source>
        <dbReference type="ARBA" id="ARBA00023004"/>
    </source>
</evidence>
<dbReference type="CDD" id="cd01335">
    <property type="entry name" value="Radical_SAM"/>
    <property type="match status" value="1"/>
</dbReference>
<dbReference type="InterPro" id="IPR040074">
    <property type="entry name" value="BssD/PflA/YjjW"/>
</dbReference>
<dbReference type="GO" id="GO:0051539">
    <property type="term" value="F:4 iron, 4 sulfur cluster binding"/>
    <property type="evidence" value="ECO:0007669"/>
    <property type="project" value="UniProtKB-KW"/>
</dbReference>
<dbReference type="InterPro" id="IPR017900">
    <property type="entry name" value="4Fe4S_Fe_S_CS"/>
</dbReference>
<feature type="domain" description="4Fe-4S ferredoxin-type" evidence="8">
    <location>
        <begin position="57"/>
        <end position="86"/>
    </location>
</feature>
<comment type="catalytic activity">
    <reaction evidence="7">
        <text>glycyl-[protein] + reduced [flavodoxin] + S-adenosyl-L-methionine = glycin-2-yl radical-[protein] + semiquinone [flavodoxin] + 5'-deoxyadenosine + L-methionine + H(+)</text>
        <dbReference type="Rhea" id="RHEA:61976"/>
        <dbReference type="Rhea" id="RHEA-COMP:10622"/>
        <dbReference type="Rhea" id="RHEA-COMP:14480"/>
        <dbReference type="Rhea" id="RHEA-COMP:15993"/>
        <dbReference type="Rhea" id="RHEA-COMP:15994"/>
        <dbReference type="ChEBI" id="CHEBI:15378"/>
        <dbReference type="ChEBI" id="CHEBI:17319"/>
        <dbReference type="ChEBI" id="CHEBI:29947"/>
        <dbReference type="ChEBI" id="CHEBI:32722"/>
        <dbReference type="ChEBI" id="CHEBI:57618"/>
        <dbReference type="ChEBI" id="CHEBI:57844"/>
        <dbReference type="ChEBI" id="CHEBI:59789"/>
        <dbReference type="ChEBI" id="CHEBI:140311"/>
    </reaction>
</comment>
<dbReference type="Gene3D" id="3.30.70.20">
    <property type="match status" value="1"/>
</dbReference>
<dbReference type="InterPro" id="IPR007197">
    <property type="entry name" value="rSAM"/>
</dbReference>
<dbReference type="SFLD" id="SFLDG01066">
    <property type="entry name" value="organic_radical-activating_enz"/>
    <property type="match status" value="1"/>
</dbReference>
<dbReference type="PROSITE" id="PS00198">
    <property type="entry name" value="4FE4S_FER_1"/>
    <property type="match status" value="1"/>
</dbReference>
<dbReference type="SFLD" id="SFLDS00029">
    <property type="entry name" value="Radical_SAM"/>
    <property type="match status" value="1"/>
</dbReference>
<dbReference type="Proteomes" id="UP000886743">
    <property type="component" value="Unassembled WGS sequence"/>
</dbReference>
<gene>
    <name evidence="10" type="ORF">IAC74_03495</name>
</gene>
<proteinExistence type="predicted"/>
<keyword evidence="3" id="KW-0949">S-adenosyl-L-methionine</keyword>
<dbReference type="InterPro" id="IPR017896">
    <property type="entry name" value="4Fe4S_Fe-S-bd"/>
</dbReference>
<dbReference type="NCBIfam" id="TIGR02494">
    <property type="entry name" value="PFLE_PFLC"/>
    <property type="match status" value="1"/>
</dbReference>
<sequence length="316" mass="34247">MPAPKWGAEPMRQQGRIFEIQHLALYDGPGVRTVVYLKGCPLKCVWCHNPEGQRIAPELLFHAEKCTGCGLCAAVCPAGAHAVSGGIHRLDHSLCVGCGRCVPSCIHAALTIAGETVSVEAALREILCDRAFFRGEGGLTLSGGEPLMQSDFACALLAAAKEQGIHTCMETCGHAPEEAVREAAGVTDLFLYDIKELDTHRHKEMTGLGNERILSNLMLLDSMGKRVILRCPVIPGQNMRKEHFMGVAALAQRLPSVEAIELEPYHPLGLSKYADLGRTPKFSNTEFLSAASLSGYAEEMRKLTEKPIRLSTGEDI</sequence>
<comment type="caution">
    <text evidence="10">The sequence shown here is derived from an EMBL/GenBank/DDBJ whole genome shotgun (WGS) entry which is preliminary data.</text>
</comment>
<dbReference type="InterPro" id="IPR034457">
    <property type="entry name" value="Organic_radical-activating"/>
</dbReference>
<dbReference type="SUPFAM" id="SSF102114">
    <property type="entry name" value="Radical SAM enzymes"/>
    <property type="match status" value="1"/>
</dbReference>
<evidence type="ECO:0000259" key="9">
    <source>
        <dbReference type="PROSITE" id="PS51918"/>
    </source>
</evidence>
<protein>
    <submittedName>
        <fullName evidence="10">Glycyl-radical enzyme activating protein</fullName>
    </submittedName>
</protein>
<dbReference type="PANTHER" id="PTHR30352:SF4">
    <property type="entry name" value="PYRUVATE FORMATE-LYASE 2-ACTIVATING ENZYME"/>
    <property type="match status" value="1"/>
</dbReference>
<dbReference type="EMBL" id="DVOF01000103">
    <property type="protein sequence ID" value="HIV02613.1"/>
    <property type="molecule type" value="Genomic_DNA"/>
</dbReference>
<comment type="cofactor">
    <cofactor evidence="1">
        <name>[4Fe-4S] cluster</name>
        <dbReference type="ChEBI" id="CHEBI:49883"/>
    </cofactor>
</comment>
<evidence type="ECO:0000256" key="7">
    <source>
        <dbReference type="ARBA" id="ARBA00047365"/>
    </source>
</evidence>
<dbReference type="GO" id="GO:0046872">
    <property type="term" value="F:metal ion binding"/>
    <property type="evidence" value="ECO:0007669"/>
    <property type="project" value="UniProtKB-KW"/>
</dbReference>
<organism evidence="10 11">
    <name type="scientific">Candidatus Aphodoplasma excrementigallinarum</name>
    <dbReference type="NCBI Taxonomy" id="2840673"/>
    <lineage>
        <taxon>Bacteria</taxon>
        <taxon>Bacillati</taxon>
        <taxon>Bacillota</taxon>
        <taxon>Clostridia</taxon>
        <taxon>Eubacteriales</taxon>
        <taxon>Candidatus Aphodoplasma</taxon>
    </lineage>
</organism>
<dbReference type="PIRSF" id="PIRSF000371">
    <property type="entry name" value="PFL_act_enz"/>
    <property type="match status" value="1"/>
</dbReference>
<evidence type="ECO:0000256" key="3">
    <source>
        <dbReference type="ARBA" id="ARBA00022691"/>
    </source>
</evidence>
<dbReference type="PROSITE" id="PS51379">
    <property type="entry name" value="4FE4S_FER_2"/>
    <property type="match status" value="2"/>
</dbReference>
<evidence type="ECO:0000256" key="2">
    <source>
        <dbReference type="ARBA" id="ARBA00022485"/>
    </source>
</evidence>
<keyword evidence="6" id="KW-0411">Iron-sulfur</keyword>
<dbReference type="AlphaFoldDB" id="A0A9D1NHM8"/>
<feature type="domain" description="4Fe-4S ferredoxin-type" evidence="8">
    <location>
        <begin position="89"/>
        <end position="115"/>
    </location>
</feature>
<dbReference type="InterPro" id="IPR012839">
    <property type="entry name" value="Organic_radical_activase"/>
</dbReference>